<comment type="pathway">
    <text evidence="1">Purine metabolism.</text>
</comment>
<evidence type="ECO:0000256" key="1">
    <source>
        <dbReference type="ARBA" id="ARBA00025704"/>
    </source>
</evidence>
<dbReference type="Gene3D" id="1.10.3210.10">
    <property type="entry name" value="Hypothetical protein af1432"/>
    <property type="match status" value="1"/>
</dbReference>
<name>A0A0G0HZR1_9BACT</name>
<dbReference type="Pfam" id="PF13328">
    <property type="entry name" value="HD_4"/>
    <property type="match status" value="1"/>
</dbReference>
<proteinExistence type="inferred from homology"/>
<dbReference type="InterPro" id="IPR043519">
    <property type="entry name" value="NT_sf"/>
</dbReference>
<dbReference type="PROSITE" id="PS51831">
    <property type="entry name" value="HD"/>
    <property type="match status" value="1"/>
</dbReference>
<dbReference type="GO" id="GO:0005886">
    <property type="term" value="C:plasma membrane"/>
    <property type="evidence" value="ECO:0007669"/>
    <property type="project" value="TreeGrafter"/>
</dbReference>
<dbReference type="SMART" id="SM00954">
    <property type="entry name" value="RelA_SpoT"/>
    <property type="match status" value="1"/>
</dbReference>
<feature type="domain" description="HD" evidence="3">
    <location>
        <begin position="49"/>
        <end position="149"/>
    </location>
</feature>
<sequence length="499" mass="56706">MESEEKFNELIKTLKDLGYVDADIVKVNKAWEFAKLSHFGQKRLSGEDYSMHGLETAKIIASWKLDLTSIIVGMLHDTVDDGAANLDDILREFGKEISGLVDGVSTVSKIRLRGSDDEIFIENLRKMFLSMAKDLRVVLIKLADRLHNMRTLSVLPVDKQIKIAKETQEIYAPLSERLGMGEVKAELNELSFPILYPKEYEKVTAESGVYYKKAEERIKKIKTTLLRRFSDEGIKVAIDVRKKTPYSLWKKLERPDIKWNFDKIYDIVAARVFVETVRDCYAVLGIIHRYFRPLLGSHVSDFIAQPKPNGYQSIHTKVYGPNGKIVEFQIRTHEMHESAEYGVAAHWAYSELKSKGDVNSDQLEKMGGSVGSKLSWVKQLASWQSEIKDSNEFLEAVKFDALSERIFVFSPKGDVFDLPVGSTPIDFAYAVHTSLGDFISGAKINGRIFPLSQVLKNGDVVEILKSKNSKNPNSDWLEFVKTRIAKSEIKKHLNQQSKF</sequence>
<dbReference type="SUPFAM" id="SSF81271">
    <property type="entry name" value="TGS-like"/>
    <property type="match status" value="1"/>
</dbReference>
<evidence type="ECO:0000313" key="5">
    <source>
        <dbReference type="EMBL" id="KKQ44120.1"/>
    </source>
</evidence>
<dbReference type="FunFam" id="1.10.3210.10:FF:000001">
    <property type="entry name" value="GTP pyrophosphokinase RelA"/>
    <property type="match status" value="1"/>
</dbReference>
<comment type="similarity">
    <text evidence="2">Belongs to the relA/spoT family.</text>
</comment>
<evidence type="ECO:0000256" key="2">
    <source>
        <dbReference type="RuleBase" id="RU003847"/>
    </source>
</evidence>
<accession>A0A0G0HZR1</accession>
<dbReference type="InterPro" id="IPR006674">
    <property type="entry name" value="HD_domain"/>
</dbReference>
<dbReference type="Proteomes" id="UP000034603">
    <property type="component" value="Unassembled WGS sequence"/>
</dbReference>
<dbReference type="PATRIC" id="fig|1618546.3.peg.731"/>
<dbReference type="PANTHER" id="PTHR21262:SF31">
    <property type="entry name" value="GTP PYROPHOSPHOKINASE"/>
    <property type="match status" value="1"/>
</dbReference>
<dbReference type="InterPro" id="IPR003607">
    <property type="entry name" value="HD/PDEase_dom"/>
</dbReference>
<dbReference type="SMART" id="SM00471">
    <property type="entry name" value="HDc"/>
    <property type="match status" value="1"/>
</dbReference>
<feature type="domain" description="TGS" evidence="4">
    <location>
        <begin position="402"/>
        <end position="465"/>
    </location>
</feature>
<comment type="function">
    <text evidence="2">In eubacteria ppGpp (guanosine 3'-diphosphate 5'-diphosphate) is a mediator of the stringent response that coordinates a variety of cellular activities in response to changes in nutritional abundance.</text>
</comment>
<reference evidence="5 6" key="1">
    <citation type="journal article" date="2015" name="Nature">
        <title>rRNA introns, odd ribosomes, and small enigmatic genomes across a large radiation of phyla.</title>
        <authorList>
            <person name="Brown C.T."/>
            <person name="Hug L.A."/>
            <person name="Thomas B.C."/>
            <person name="Sharon I."/>
            <person name="Castelle C.J."/>
            <person name="Singh A."/>
            <person name="Wilkins M.J."/>
            <person name="Williams K.H."/>
            <person name="Banfield J.F."/>
        </authorList>
    </citation>
    <scope>NUCLEOTIDE SEQUENCE [LARGE SCALE GENOMIC DNA]</scope>
</reference>
<dbReference type="FunFam" id="3.10.20.30:FF:000002">
    <property type="entry name" value="GTP pyrophosphokinase (RelA/SpoT)"/>
    <property type="match status" value="1"/>
</dbReference>
<comment type="caution">
    <text evidence="5">The sequence shown here is derived from an EMBL/GenBank/DDBJ whole genome shotgun (WGS) entry which is preliminary data.</text>
</comment>
<dbReference type="InterPro" id="IPR012675">
    <property type="entry name" value="Beta-grasp_dom_sf"/>
</dbReference>
<dbReference type="PANTHER" id="PTHR21262">
    <property type="entry name" value="GUANOSINE-3',5'-BIS DIPHOSPHATE 3'-PYROPHOSPHOHYDROLASE"/>
    <property type="match status" value="1"/>
</dbReference>
<dbReference type="AlphaFoldDB" id="A0A0G0HZR1"/>
<evidence type="ECO:0000313" key="6">
    <source>
        <dbReference type="Proteomes" id="UP000034603"/>
    </source>
</evidence>
<dbReference type="Gene3D" id="3.30.460.10">
    <property type="entry name" value="Beta Polymerase, domain 2"/>
    <property type="match status" value="1"/>
</dbReference>
<dbReference type="Gene3D" id="3.10.20.30">
    <property type="match status" value="1"/>
</dbReference>
<dbReference type="NCBIfam" id="TIGR00691">
    <property type="entry name" value="spoT_relA"/>
    <property type="match status" value="1"/>
</dbReference>
<dbReference type="SUPFAM" id="SSF81301">
    <property type="entry name" value="Nucleotidyltransferase"/>
    <property type="match status" value="1"/>
</dbReference>
<dbReference type="CDD" id="cd05399">
    <property type="entry name" value="NT_Rel-Spo_like"/>
    <property type="match status" value="1"/>
</dbReference>
<dbReference type="GO" id="GO:0015969">
    <property type="term" value="P:guanosine tetraphosphate metabolic process"/>
    <property type="evidence" value="ECO:0007669"/>
    <property type="project" value="InterPro"/>
</dbReference>
<evidence type="ECO:0000259" key="4">
    <source>
        <dbReference type="PROSITE" id="PS51880"/>
    </source>
</evidence>
<dbReference type="CDD" id="cd01668">
    <property type="entry name" value="TGS_RSH"/>
    <property type="match status" value="1"/>
</dbReference>
<gene>
    <name evidence="5" type="ORF">US62_C0032G0004</name>
</gene>
<dbReference type="SUPFAM" id="SSF109604">
    <property type="entry name" value="HD-domain/PDEase-like"/>
    <property type="match status" value="1"/>
</dbReference>
<dbReference type="InterPro" id="IPR004095">
    <property type="entry name" value="TGS"/>
</dbReference>
<organism evidence="5 6">
    <name type="scientific">Candidatus Woesebacteria bacterium GW2011_GWA1_37_8</name>
    <dbReference type="NCBI Taxonomy" id="1618546"/>
    <lineage>
        <taxon>Bacteria</taxon>
        <taxon>Candidatus Woeseibacteriota</taxon>
    </lineage>
</organism>
<evidence type="ECO:0000259" key="3">
    <source>
        <dbReference type="PROSITE" id="PS51831"/>
    </source>
</evidence>
<dbReference type="InterPro" id="IPR033655">
    <property type="entry name" value="TGS_RelA/SpoT"/>
</dbReference>
<dbReference type="Pfam" id="PF02824">
    <property type="entry name" value="TGS"/>
    <property type="match status" value="1"/>
</dbReference>
<dbReference type="EMBL" id="LBTR01000032">
    <property type="protein sequence ID" value="KKQ44120.1"/>
    <property type="molecule type" value="Genomic_DNA"/>
</dbReference>
<protein>
    <submittedName>
        <fullName evidence="5">(P)ppGpp synthetase I, SpoT/RelA</fullName>
    </submittedName>
</protein>
<dbReference type="Pfam" id="PF04607">
    <property type="entry name" value="RelA_SpoT"/>
    <property type="match status" value="1"/>
</dbReference>
<dbReference type="PROSITE" id="PS51880">
    <property type="entry name" value="TGS"/>
    <property type="match status" value="1"/>
</dbReference>
<dbReference type="InterPro" id="IPR007685">
    <property type="entry name" value="RelA_SpoT"/>
</dbReference>
<dbReference type="InterPro" id="IPR012676">
    <property type="entry name" value="TGS-like"/>
</dbReference>
<dbReference type="InterPro" id="IPR004811">
    <property type="entry name" value="RelA/Spo_fam"/>
</dbReference>